<sequence>MVNKAIKGIMVISIMLASTGVAAAEPLNPASASVHASPMANKKMTAATFNKKLAEQARTSGALKKQQGALLIQLKNSESKLTDQLVELLEAEDAVGFLNEERTQFFAGTMAKLAARDEGVAEYLEEDELDLVSSLSSGWLSASKQVDKLKASYAKLGAAFKTYVNQKLYQEALNARNEQIGLDKKLNAFYSGMIYKQDEINDVLYDVLNPYAFDDEWIDDSDHEDVYDGGYNSVWDSVYGQ</sequence>
<keyword evidence="1" id="KW-0732">Signal</keyword>
<evidence type="ECO:0000256" key="1">
    <source>
        <dbReference type="SAM" id="SignalP"/>
    </source>
</evidence>
<dbReference type="Proteomes" id="UP001057877">
    <property type="component" value="Chromosome"/>
</dbReference>
<accession>A0ABY5SFQ0</accession>
<feature type="signal peptide" evidence="1">
    <location>
        <begin position="1"/>
        <end position="23"/>
    </location>
</feature>
<dbReference type="RefSeq" id="WP_258387156.1">
    <property type="nucleotide sequence ID" value="NZ_CP091430.1"/>
</dbReference>
<protein>
    <submittedName>
        <fullName evidence="2">Uncharacterized protein</fullName>
    </submittedName>
</protein>
<evidence type="ECO:0000313" key="2">
    <source>
        <dbReference type="EMBL" id="UVI31093.1"/>
    </source>
</evidence>
<gene>
    <name evidence="2" type="ORF">L1F29_04345</name>
</gene>
<feature type="chain" id="PRO_5046761583" evidence="1">
    <location>
        <begin position="24"/>
        <end position="241"/>
    </location>
</feature>
<reference evidence="2" key="1">
    <citation type="submission" date="2022-01" db="EMBL/GenBank/DDBJ databases">
        <title>Paenibacillus spongiae sp. nov., isolated from marine sponge.</title>
        <authorList>
            <person name="Li Z."/>
            <person name="Zhang M."/>
        </authorList>
    </citation>
    <scope>NUCLEOTIDE SEQUENCE</scope>
    <source>
        <strain evidence="2">PHS-Z3</strain>
    </source>
</reference>
<proteinExistence type="predicted"/>
<name>A0ABY5SFQ0_9BACL</name>
<dbReference type="EMBL" id="CP091430">
    <property type="protein sequence ID" value="UVI31093.1"/>
    <property type="molecule type" value="Genomic_DNA"/>
</dbReference>
<keyword evidence="3" id="KW-1185">Reference proteome</keyword>
<evidence type="ECO:0000313" key="3">
    <source>
        <dbReference type="Proteomes" id="UP001057877"/>
    </source>
</evidence>
<organism evidence="2 3">
    <name type="scientific">Paenibacillus spongiae</name>
    <dbReference type="NCBI Taxonomy" id="2909671"/>
    <lineage>
        <taxon>Bacteria</taxon>
        <taxon>Bacillati</taxon>
        <taxon>Bacillota</taxon>
        <taxon>Bacilli</taxon>
        <taxon>Bacillales</taxon>
        <taxon>Paenibacillaceae</taxon>
        <taxon>Paenibacillus</taxon>
    </lineage>
</organism>